<sequence length="506" mass="57466">MASFYFSGIVAAAAGALFVVYFLTQSVYNIYFHPLRNYPGPLLSAASKFPYIFSRIRGTIPGYVAQLHAQYGPVVRLAPNELSYITAEAWRDIYGHKLNNRGGLAKDLTFYSQDSVGENGIIRTNDSDHARQRRLLAHAFSDRALRDQEPLIRRYVDLLSKKIGEVAKTPAATLDMVFWLNCTTFDIMGDLAFGEPLGLLEKSSYTPWVSAVFSTIKFNNIRNIIDLHFPLFGVIMKKIFVTKDMEERHKLHAQNSIERVDRRLARQTDRPDIWGFVLRHQHGGDPKANAGLSRPEMLANSSTLMVAGTETTATLLSGLLYHLCRNPRVCTKLTSEIRGAFTHPDQMNMPTLASLPYLCACIEEALRVYPPVPIGLPRVVPPGGRTICGKHVPGGTIVMLSHWAAYHSPKNFYEPEQFIPERWLDNDDERFARDEKAVLQPFSYGPRNCLGKNLAYHEMRLIAANILWRFDFDLQEESKDWANQKVYTLWEKPKLMCKVVPREVEV</sequence>
<dbReference type="PROSITE" id="PS00086">
    <property type="entry name" value="CYTOCHROME_P450"/>
    <property type="match status" value="1"/>
</dbReference>
<keyword evidence="7" id="KW-0812">Transmembrane</keyword>
<dbReference type="EMBL" id="JBBWRZ010000001">
    <property type="protein sequence ID" value="KAK8246842.1"/>
    <property type="molecule type" value="Genomic_DNA"/>
</dbReference>
<dbReference type="PANTHER" id="PTHR24305:SF210">
    <property type="entry name" value="CYTOCHROME P450 MONOOXYGENASE ASQL-RELATED"/>
    <property type="match status" value="1"/>
</dbReference>
<dbReference type="CDD" id="cd11058">
    <property type="entry name" value="CYP60B-like"/>
    <property type="match status" value="1"/>
</dbReference>
<comment type="similarity">
    <text evidence="2 6">Belongs to the cytochrome P450 family.</text>
</comment>
<evidence type="ECO:0000256" key="7">
    <source>
        <dbReference type="SAM" id="Phobius"/>
    </source>
</evidence>
<evidence type="ECO:0000256" key="2">
    <source>
        <dbReference type="ARBA" id="ARBA00010617"/>
    </source>
</evidence>
<dbReference type="InterPro" id="IPR036396">
    <property type="entry name" value="Cyt_P450_sf"/>
</dbReference>
<keyword evidence="5 6" id="KW-0408">Iron</keyword>
<organism evidence="8 9">
    <name type="scientific">Phyllosticta capitalensis</name>
    <dbReference type="NCBI Taxonomy" id="121624"/>
    <lineage>
        <taxon>Eukaryota</taxon>
        <taxon>Fungi</taxon>
        <taxon>Dikarya</taxon>
        <taxon>Ascomycota</taxon>
        <taxon>Pezizomycotina</taxon>
        <taxon>Dothideomycetes</taxon>
        <taxon>Dothideomycetes incertae sedis</taxon>
        <taxon>Botryosphaeriales</taxon>
        <taxon>Phyllostictaceae</taxon>
        <taxon>Phyllosticta</taxon>
    </lineage>
</organism>
<evidence type="ECO:0000256" key="4">
    <source>
        <dbReference type="ARBA" id="ARBA00022723"/>
    </source>
</evidence>
<keyword evidence="6" id="KW-0503">Monooxygenase</keyword>
<protein>
    <submittedName>
        <fullName evidence="8">Cytochrome P450</fullName>
    </submittedName>
</protein>
<dbReference type="InterPro" id="IPR017972">
    <property type="entry name" value="Cyt_P450_CS"/>
</dbReference>
<dbReference type="InterPro" id="IPR002401">
    <property type="entry name" value="Cyt_P450_E_grp-I"/>
</dbReference>
<dbReference type="SUPFAM" id="SSF48264">
    <property type="entry name" value="Cytochrome P450"/>
    <property type="match status" value="1"/>
</dbReference>
<comment type="caution">
    <text evidence="8">The sequence shown here is derived from an EMBL/GenBank/DDBJ whole genome shotgun (WGS) entry which is preliminary data.</text>
</comment>
<evidence type="ECO:0000256" key="6">
    <source>
        <dbReference type="RuleBase" id="RU000461"/>
    </source>
</evidence>
<dbReference type="PRINTS" id="PR00385">
    <property type="entry name" value="P450"/>
</dbReference>
<dbReference type="PRINTS" id="PR00463">
    <property type="entry name" value="EP450I"/>
</dbReference>
<dbReference type="PANTHER" id="PTHR24305">
    <property type="entry name" value="CYTOCHROME P450"/>
    <property type="match status" value="1"/>
</dbReference>
<keyword evidence="7" id="KW-0472">Membrane</keyword>
<comment type="cofactor">
    <cofactor evidence="1">
        <name>heme</name>
        <dbReference type="ChEBI" id="CHEBI:30413"/>
    </cofactor>
</comment>
<feature type="transmembrane region" description="Helical" evidence="7">
    <location>
        <begin position="6"/>
        <end position="24"/>
    </location>
</feature>
<evidence type="ECO:0000256" key="5">
    <source>
        <dbReference type="ARBA" id="ARBA00023004"/>
    </source>
</evidence>
<keyword evidence="7" id="KW-1133">Transmembrane helix</keyword>
<dbReference type="Pfam" id="PF00067">
    <property type="entry name" value="p450"/>
    <property type="match status" value="1"/>
</dbReference>
<dbReference type="InterPro" id="IPR050121">
    <property type="entry name" value="Cytochrome_P450_monoxygenase"/>
</dbReference>
<dbReference type="Gene3D" id="1.10.630.10">
    <property type="entry name" value="Cytochrome P450"/>
    <property type="match status" value="1"/>
</dbReference>
<reference evidence="8 9" key="1">
    <citation type="submission" date="2024-04" db="EMBL/GenBank/DDBJ databases">
        <title>Phyllosticta paracitricarpa is synonymous to the EU quarantine fungus P. citricarpa based on phylogenomic analyses.</title>
        <authorList>
            <consortium name="Lawrence Berkeley National Laboratory"/>
            <person name="Van Ingen-Buijs V.A."/>
            <person name="Van Westerhoven A.C."/>
            <person name="Haridas S."/>
            <person name="Skiadas P."/>
            <person name="Martin F."/>
            <person name="Groenewald J.Z."/>
            <person name="Crous P.W."/>
            <person name="Seidl M.F."/>
        </authorList>
    </citation>
    <scope>NUCLEOTIDE SEQUENCE [LARGE SCALE GENOMIC DNA]</scope>
    <source>
        <strain evidence="8 9">CBS 123374</strain>
    </source>
</reference>
<evidence type="ECO:0000313" key="8">
    <source>
        <dbReference type="EMBL" id="KAK8246842.1"/>
    </source>
</evidence>
<dbReference type="InterPro" id="IPR001128">
    <property type="entry name" value="Cyt_P450"/>
</dbReference>
<dbReference type="Proteomes" id="UP001492380">
    <property type="component" value="Unassembled WGS sequence"/>
</dbReference>
<keyword evidence="4 6" id="KW-0479">Metal-binding</keyword>
<evidence type="ECO:0000256" key="1">
    <source>
        <dbReference type="ARBA" id="ARBA00001971"/>
    </source>
</evidence>
<evidence type="ECO:0000256" key="3">
    <source>
        <dbReference type="ARBA" id="ARBA00022617"/>
    </source>
</evidence>
<name>A0ABR1Z370_9PEZI</name>
<gene>
    <name evidence="8" type="ORF">HDK90DRAFT_461641</name>
</gene>
<accession>A0ABR1Z370</accession>
<keyword evidence="6" id="KW-0560">Oxidoreductase</keyword>
<evidence type="ECO:0000313" key="9">
    <source>
        <dbReference type="Proteomes" id="UP001492380"/>
    </source>
</evidence>
<proteinExistence type="inferred from homology"/>
<keyword evidence="3 6" id="KW-0349">Heme</keyword>
<keyword evidence="9" id="KW-1185">Reference proteome</keyword>